<dbReference type="Proteomes" id="UP001281614">
    <property type="component" value="Unassembled WGS sequence"/>
</dbReference>
<feature type="compositionally biased region" description="Polar residues" evidence="1">
    <location>
        <begin position="177"/>
        <end position="193"/>
    </location>
</feature>
<evidence type="ECO:0000256" key="1">
    <source>
        <dbReference type="SAM" id="MobiDB-lite"/>
    </source>
</evidence>
<feature type="compositionally biased region" description="Pro residues" evidence="1">
    <location>
        <begin position="194"/>
        <end position="204"/>
    </location>
</feature>
<comment type="caution">
    <text evidence="2">The sequence shown here is derived from an EMBL/GenBank/DDBJ whole genome shotgun (WGS) entry which is preliminary data.</text>
</comment>
<reference evidence="2" key="1">
    <citation type="submission" date="2023-02" db="EMBL/GenBank/DDBJ databases">
        <title>Colletotrichum kahawae CIFC_Que2 genome sequencing and assembly.</title>
        <authorList>
            <person name="Baroncelli R."/>
        </authorList>
    </citation>
    <scope>NUCLEOTIDE SEQUENCE</scope>
    <source>
        <strain evidence="2">CIFC_Que2</strain>
    </source>
</reference>
<name>A0AAE0DC94_COLKA</name>
<gene>
    <name evidence="2" type="ORF">CKAH01_12824</name>
</gene>
<sequence>MMRALGAHQSPRRTRPSAREERCCCYLYPSIDSALYIGHQAATKTLTRQYGRAGMFQTDVRVVKIRQGAKGRDEPRLPPHQRVTFSNEAASNSSSSSAAPFSCYRSAVVIATLRRYPSHCLVSDWQVFVSRQASAKARRADINTLNEQTGYLARLILPSNSNKRPRSHLPRLSRLPQDTSAKSNQLSTSTTPDAQPPPPARSRQ</sequence>
<keyword evidence="3" id="KW-1185">Reference proteome</keyword>
<protein>
    <submittedName>
        <fullName evidence="2">Uncharacterized protein</fullName>
    </submittedName>
</protein>
<dbReference type="EMBL" id="VYYT01000037">
    <property type="protein sequence ID" value="KAK2775314.1"/>
    <property type="molecule type" value="Genomic_DNA"/>
</dbReference>
<accession>A0AAE0DC94</accession>
<feature type="region of interest" description="Disordered" evidence="1">
    <location>
        <begin position="158"/>
        <end position="204"/>
    </location>
</feature>
<organism evidence="2 3">
    <name type="scientific">Colletotrichum kahawae</name>
    <name type="common">Coffee berry disease fungus</name>
    <dbReference type="NCBI Taxonomy" id="34407"/>
    <lineage>
        <taxon>Eukaryota</taxon>
        <taxon>Fungi</taxon>
        <taxon>Dikarya</taxon>
        <taxon>Ascomycota</taxon>
        <taxon>Pezizomycotina</taxon>
        <taxon>Sordariomycetes</taxon>
        <taxon>Hypocreomycetidae</taxon>
        <taxon>Glomerellales</taxon>
        <taxon>Glomerellaceae</taxon>
        <taxon>Colletotrichum</taxon>
        <taxon>Colletotrichum gloeosporioides species complex</taxon>
    </lineage>
</organism>
<dbReference type="AlphaFoldDB" id="A0AAE0DC94"/>
<proteinExistence type="predicted"/>
<evidence type="ECO:0000313" key="2">
    <source>
        <dbReference type="EMBL" id="KAK2775314.1"/>
    </source>
</evidence>
<evidence type="ECO:0000313" key="3">
    <source>
        <dbReference type="Proteomes" id="UP001281614"/>
    </source>
</evidence>